<evidence type="ECO:0000256" key="4">
    <source>
        <dbReference type="ARBA" id="ARBA00022692"/>
    </source>
</evidence>
<evidence type="ECO:0000256" key="6">
    <source>
        <dbReference type="ARBA" id="ARBA00022989"/>
    </source>
</evidence>
<keyword evidence="12" id="KW-1185">Reference proteome</keyword>
<dbReference type="EMBL" id="CAJOBC010007433">
    <property type="protein sequence ID" value="CAF3932104.1"/>
    <property type="molecule type" value="Genomic_DNA"/>
</dbReference>
<protein>
    <submittedName>
        <fullName evidence="10">Uncharacterized protein</fullName>
    </submittedName>
</protein>
<dbReference type="Pfam" id="PF00153">
    <property type="entry name" value="Mito_carr"/>
    <property type="match status" value="3"/>
</dbReference>
<dbReference type="InterPro" id="IPR023395">
    <property type="entry name" value="MCP_dom_sf"/>
</dbReference>
<feature type="repeat" description="Solcar" evidence="8">
    <location>
        <begin position="181"/>
        <end position="266"/>
    </location>
</feature>
<keyword evidence="5" id="KW-0677">Repeat</keyword>
<feature type="repeat" description="Solcar" evidence="8">
    <location>
        <begin position="1"/>
        <end position="79"/>
    </location>
</feature>
<dbReference type="Gene3D" id="1.50.40.10">
    <property type="entry name" value="Mitochondrial carrier domain"/>
    <property type="match status" value="1"/>
</dbReference>
<organism evidence="10 12">
    <name type="scientific">Didymodactylos carnosus</name>
    <dbReference type="NCBI Taxonomy" id="1234261"/>
    <lineage>
        <taxon>Eukaryota</taxon>
        <taxon>Metazoa</taxon>
        <taxon>Spiralia</taxon>
        <taxon>Gnathifera</taxon>
        <taxon>Rotifera</taxon>
        <taxon>Eurotatoria</taxon>
        <taxon>Bdelloidea</taxon>
        <taxon>Philodinida</taxon>
        <taxon>Philodinidae</taxon>
        <taxon>Didymodactylos</taxon>
    </lineage>
</organism>
<dbReference type="OrthoDB" id="756301at2759"/>
<evidence type="ECO:0000313" key="12">
    <source>
        <dbReference type="Proteomes" id="UP000663829"/>
    </source>
</evidence>
<proteinExistence type="inferred from homology"/>
<dbReference type="InterPro" id="IPR002067">
    <property type="entry name" value="MCP"/>
</dbReference>
<accession>A0A814U0G5</accession>
<keyword evidence="3 9" id="KW-0813">Transport</keyword>
<comment type="caution">
    <text evidence="10">The sequence shown here is derived from an EMBL/GenBank/DDBJ whole genome shotgun (WGS) entry which is preliminary data.</text>
</comment>
<dbReference type="SUPFAM" id="SSF103506">
    <property type="entry name" value="Mitochondrial carrier"/>
    <property type="match status" value="1"/>
</dbReference>
<evidence type="ECO:0000313" key="11">
    <source>
        <dbReference type="EMBL" id="CAF3932104.1"/>
    </source>
</evidence>
<name>A0A814U0G5_9BILA</name>
<evidence type="ECO:0000256" key="2">
    <source>
        <dbReference type="ARBA" id="ARBA00006375"/>
    </source>
</evidence>
<evidence type="ECO:0000256" key="7">
    <source>
        <dbReference type="ARBA" id="ARBA00023136"/>
    </source>
</evidence>
<dbReference type="AlphaFoldDB" id="A0A814U0G5"/>
<dbReference type="EMBL" id="CAJNOQ010007434">
    <property type="protein sequence ID" value="CAF1168427.1"/>
    <property type="molecule type" value="Genomic_DNA"/>
</dbReference>
<dbReference type="Proteomes" id="UP000663829">
    <property type="component" value="Unassembled WGS sequence"/>
</dbReference>
<evidence type="ECO:0000256" key="5">
    <source>
        <dbReference type="ARBA" id="ARBA00022737"/>
    </source>
</evidence>
<sequence length="272" mass="30097">MSNCTAVLCTNPIDVVKVRMQLQYELPEATRYPGLLRGAIKIVQNEGLLTLWSGVEPALWREASYSTIRIGAYEPIKELLHAEGYVPLWKKITAGAISGGVGACLTSPTDLIKIRLQAQRGQKNYSYSSTIPAFRHIFREEGLRGLYRGVGPTTQRAIILTASQVASYDETKQFLLPYTKEGIHTHFLAAMSAGFIAAVTTSPIDLIKSRIMNAPTGRYRGVIDCGRQVIKAEGLRGLYTGFVPVWLRVGPHSMITFVVFEQLRRLAGMKPI</sequence>
<dbReference type="GO" id="GO:0055085">
    <property type="term" value="P:transmembrane transport"/>
    <property type="evidence" value="ECO:0007669"/>
    <property type="project" value="InterPro"/>
</dbReference>
<evidence type="ECO:0000256" key="1">
    <source>
        <dbReference type="ARBA" id="ARBA00004141"/>
    </source>
</evidence>
<evidence type="ECO:0000256" key="3">
    <source>
        <dbReference type="ARBA" id="ARBA00022448"/>
    </source>
</evidence>
<dbReference type="PRINTS" id="PR00926">
    <property type="entry name" value="MITOCARRIER"/>
</dbReference>
<feature type="repeat" description="Solcar" evidence="8">
    <location>
        <begin position="86"/>
        <end position="174"/>
    </location>
</feature>
<dbReference type="PROSITE" id="PS50920">
    <property type="entry name" value="SOLCAR"/>
    <property type="match status" value="3"/>
</dbReference>
<gene>
    <name evidence="10" type="ORF">GPM918_LOCUS22050</name>
    <name evidence="11" type="ORF">SRO942_LOCUS22046</name>
</gene>
<comment type="similarity">
    <text evidence="2 9">Belongs to the mitochondrial carrier (TC 2.A.29) family.</text>
</comment>
<evidence type="ECO:0000313" key="10">
    <source>
        <dbReference type="EMBL" id="CAF1168427.1"/>
    </source>
</evidence>
<evidence type="ECO:0000256" key="9">
    <source>
        <dbReference type="RuleBase" id="RU000488"/>
    </source>
</evidence>
<keyword evidence="4 8" id="KW-0812">Transmembrane</keyword>
<comment type="subcellular location">
    <subcellularLocation>
        <location evidence="1">Membrane</location>
        <topology evidence="1">Multi-pass membrane protein</topology>
    </subcellularLocation>
</comment>
<keyword evidence="7 8" id="KW-0472">Membrane</keyword>
<dbReference type="InterPro" id="IPR018108">
    <property type="entry name" value="MCP_transmembrane"/>
</dbReference>
<dbReference type="InterPro" id="IPR050391">
    <property type="entry name" value="Mito_Metabolite_Transporter"/>
</dbReference>
<evidence type="ECO:0000256" key="8">
    <source>
        <dbReference type="PROSITE-ProRule" id="PRU00282"/>
    </source>
</evidence>
<dbReference type="PANTHER" id="PTHR45618">
    <property type="entry name" value="MITOCHONDRIAL DICARBOXYLATE CARRIER-RELATED"/>
    <property type="match status" value="1"/>
</dbReference>
<keyword evidence="6" id="KW-1133">Transmembrane helix</keyword>
<dbReference type="Proteomes" id="UP000681722">
    <property type="component" value="Unassembled WGS sequence"/>
</dbReference>
<reference evidence="10" key="1">
    <citation type="submission" date="2021-02" db="EMBL/GenBank/DDBJ databases">
        <authorList>
            <person name="Nowell W R."/>
        </authorList>
    </citation>
    <scope>NUCLEOTIDE SEQUENCE</scope>
</reference>
<dbReference type="GO" id="GO:0016020">
    <property type="term" value="C:membrane"/>
    <property type="evidence" value="ECO:0007669"/>
    <property type="project" value="UniProtKB-SubCell"/>
</dbReference>